<proteinExistence type="predicted"/>
<reference evidence="1 2" key="1">
    <citation type="submission" date="2022-01" db="EMBL/GenBank/DDBJ databases">
        <authorList>
            <person name="Xiong W."/>
            <person name="Schranz E."/>
        </authorList>
    </citation>
    <scope>NUCLEOTIDE SEQUENCE [LARGE SCALE GENOMIC DNA]</scope>
</reference>
<name>A0AAU9N9Y6_9ASTR</name>
<sequence>MAVPGWWDSREQSFGIMAGGKEVGGTQLKRVESLEAELGHLNDRMENQGHQIQQQADSIASIQMKMDQKFEEVLRAHR</sequence>
<evidence type="ECO:0008006" key="3">
    <source>
        <dbReference type="Google" id="ProtNLM"/>
    </source>
</evidence>
<accession>A0AAU9N9Y6</accession>
<dbReference type="EMBL" id="CAKMRJ010003334">
    <property type="protein sequence ID" value="CAH1433234.1"/>
    <property type="molecule type" value="Genomic_DNA"/>
</dbReference>
<organism evidence="1 2">
    <name type="scientific">Lactuca virosa</name>
    <dbReference type="NCBI Taxonomy" id="75947"/>
    <lineage>
        <taxon>Eukaryota</taxon>
        <taxon>Viridiplantae</taxon>
        <taxon>Streptophyta</taxon>
        <taxon>Embryophyta</taxon>
        <taxon>Tracheophyta</taxon>
        <taxon>Spermatophyta</taxon>
        <taxon>Magnoliopsida</taxon>
        <taxon>eudicotyledons</taxon>
        <taxon>Gunneridae</taxon>
        <taxon>Pentapetalae</taxon>
        <taxon>asterids</taxon>
        <taxon>campanulids</taxon>
        <taxon>Asterales</taxon>
        <taxon>Asteraceae</taxon>
        <taxon>Cichorioideae</taxon>
        <taxon>Cichorieae</taxon>
        <taxon>Lactucinae</taxon>
        <taxon>Lactuca</taxon>
    </lineage>
</organism>
<dbReference type="Proteomes" id="UP001157418">
    <property type="component" value="Unassembled WGS sequence"/>
</dbReference>
<evidence type="ECO:0000313" key="1">
    <source>
        <dbReference type="EMBL" id="CAH1433234.1"/>
    </source>
</evidence>
<keyword evidence="2" id="KW-1185">Reference proteome</keyword>
<comment type="caution">
    <text evidence="1">The sequence shown here is derived from an EMBL/GenBank/DDBJ whole genome shotgun (WGS) entry which is preliminary data.</text>
</comment>
<dbReference type="AlphaFoldDB" id="A0AAU9N9Y6"/>
<protein>
    <recommendedName>
        <fullName evidence="3">t-SNARE coiled-coil homology domain-containing protein</fullName>
    </recommendedName>
</protein>
<gene>
    <name evidence="1" type="ORF">LVIROSA_LOCUS19833</name>
</gene>
<evidence type="ECO:0000313" key="2">
    <source>
        <dbReference type="Proteomes" id="UP001157418"/>
    </source>
</evidence>